<dbReference type="InterPro" id="IPR002502">
    <property type="entry name" value="Amidase_domain"/>
</dbReference>
<evidence type="ECO:0000313" key="3">
    <source>
        <dbReference type="Proteomes" id="UP000886879"/>
    </source>
</evidence>
<evidence type="ECO:0000313" key="2">
    <source>
        <dbReference type="EMBL" id="HIQ60649.1"/>
    </source>
</evidence>
<dbReference type="PANTHER" id="PTHR33734">
    <property type="entry name" value="LYSM DOMAIN-CONTAINING GPI-ANCHORED PROTEIN 2"/>
    <property type="match status" value="1"/>
</dbReference>
<dbReference type="GO" id="GO:0009253">
    <property type="term" value="P:peptidoglycan catabolic process"/>
    <property type="evidence" value="ECO:0007669"/>
    <property type="project" value="InterPro"/>
</dbReference>
<proteinExistence type="predicted"/>
<evidence type="ECO:0000259" key="1">
    <source>
        <dbReference type="PROSITE" id="PS51782"/>
    </source>
</evidence>
<dbReference type="EMBL" id="DVFO01000033">
    <property type="protein sequence ID" value="HIQ60649.1"/>
    <property type="molecule type" value="Genomic_DNA"/>
</dbReference>
<accession>A0A9D1CHI4</accession>
<dbReference type="PANTHER" id="PTHR33734:SF22">
    <property type="entry name" value="MEMBRANE-BOUND LYTIC MUREIN TRANSGLYCOSYLASE D"/>
    <property type="match status" value="1"/>
</dbReference>
<reference evidence="2" key="2">
    <citation type="journal article" date="2021" name="PeerJ">
        <title>Extensive microbial diversity within the chicken gut microbiome revealed by metagenomics and culture.</title>
        <authorList>
            <person name="Gilroy R."/>
            <person name="Ravi A."/>
            <person name="Getino M."/>
            <person name="Pursley I."/>
            <person name="Horton D.L."/>
            <person name="Alikhan N.F."/>
            <person name="Baker D."/>
            <person name="Gharbi K."/>
            <person name="Hall N."/>
            <person name="Watson M."/>
            <person name="Adriaenssens E.M."/>
            <person name="Foster-Nyarko E."/>
            <person name="Jarju S."/>
            <person name="Secka A."/>
            <person name="Antonio M."/>
            <person name="Oren A."/>
            <person name="Chaudhuri R.R."/>
            <person name="La Ragione R."/>
            <person name="Hildebrand F."/>
            <person name="Pallen M.J."/>
        </authorList>
    </citation>
    <scope>NUCLEOTIDE SEQUENCE</scope>
    <source>
        <strain evidence="2">ChiGjej2B2-12916</strain>
    </source>
</reference>
<comment type="caution">
    <text evidence="2">The sequence shown here is derived from an EMBL/GenBank/DDBJ whole genome shotgun (WGS) entry which is preliminary data.</text>
</comment>
<dbReference type="SUPFAM" id="SSF54106">
    <property type="entry name" value="LysM domain"/>
    <property type="match status" value="1"/>
</dbReference>
<dbReference type="PROSITE" id="PS51782">
    <property type="entry name" value="LYSM"/>
    <property type="match status" value="1"/>
</dbReference>
<dbReference type="AlphaFoldDB" id="A0A9D1CHI4"/>
<name>A0A9D1CHI4_9FIRM</name>
<dbReference type="GO" id="GO:0008745">
    <property type="term" value="F:N-acetylmuramoyl-L-alanine amidase activity"/>
    <property type="evidence" value="ECO:0007669"/>
    <property type="project" value="InterPro"/>
</dbReference>
<dbReference type="Pfam" id="PF01510">
    <property type="entry name" value="Amidase_2"/>
    <property type="match status" value="1"/>
</dbReference>
<dbReference type="InterPro" id="IPR018392">
    <property type="entry name" value="LysM"/>
</dbReference>
<sequence length="329" mass="35503">MRLIKCMLTANDCYKAGRTITPKGVMVHSTGANNPLVARYVQPVEGQKDEAQLKAEIGGNRNANDWNNPGLDVCTHAFVGKLADGGVGTVQTLPWNHRGWHAGTGTSGGSANNTHIAFEICEDDLTDEGYFRKVYQEAVELTAMLCKTYNLNPLADGVVICHSEGYQRGVASNHADVMHWFPKFGKSMDTFRADVSKAMTPAQVKPQPPVSGKTYTVVRGDTLSEIAQKYGTTVDTLVQLNGIKDPNLIVVGQVLKLPGSTTGFTPYTVKVTVTELRIRSGPGTDTQAQGFIEPGVYTIVEEADGPGAKRWGKLKSGAGWISLDYAEKV</sequence>
<dbReference type="Gene3D" id="3.10.350.10">
    <property type="entry name" value="LysM domain"/>
    <property type="match status" value="1"/>
</dbReference>
<dbReference type="InterPro" id="IPR036779">
    <property type="entry name" value="LysM_dom_sf"/>
</dbReference>
<protein>
    <submittedName>
        <fullName evidence="2">LysM peptidoglycan-binding domain-containing protein</fullName>
    </submittedName>
</protein>
<reference evidence="2" key="1">
    <citation type="submission" date="2020-10" db="EMBL/GenBank/DDBJ databases">
        <authorList>
            <person name="Gilroy R."/>
        </authorList>
    </citation>
    <scope>NUCLEOTIDE SEQUENCE</scope>
    <source>
        <strain evidence="2">ChiGjej2B2-12916</strain>
    </source>
</reference>
<dbReference type="CDD" id="cd06583">
    <property type="entry name" value="PGRP"/>
    <property type="match status" value="1"/>
</dbReference>
<dbReference type="SMART" id="SM00644">
    <property type="entry name" value="Ami_2"/>
    <property type="match status" value="1"/>
</dbReference>
<dbReference type="SUPFAM" id="SSF55846">
    <property type="entry name" value="N-acetylmuramoyl-L-alanine amidase-like"/>
    <property type="match status" value="1"/>
</dbReference>
<gene>
    <name evidence="2" type="ORF">IAD31_03515</name>
</gene>
<organism evidence="2 3">
    <name type="scientific">Candidatus Enterenecus faecium</name>
    <dbReference type="NCBI Taxonomy" id="2840780"/>
    <lineage>
        <taxon>Bacteria</taxon>
        <taxon>Bacillati</taxon>
        <taxon>Bacillota</taxon>
        <taxon>Clostridia</taxon>
        <taxon>Eubacteriales</taxon>
        <taxon>Candidatus Enterenecus</taxon>
    </lineage>
</organism>
<dbReference type="Gene3D" id="3.40.80.10">
    <property type="entry name" value="Peptidoglycan recognition protein-like"/>
    <property type="match status" value="1"/>
</dbReference>
<dbReference type="Proteomes" id="UP000886879">
    <property type="component" value="Unassembled WGS sequence"/>
</dbReference>
<dbReference type="InterPro" id="IPR036505">
    <property type="entry name" value="Amidase/PGRP_sf"/>
</dbReference>
<dbReference type="CDD" id="cd00118">
    <property type="entry name" value="LysM"/>
    <property type="match status" value="1"/>
</dbReference>
<dbReference type="Pfam" id="PF01476">
    <property type="entry name" value="LysM"/>
    <property type="match status" value="1"/>
</dbReference>
<feature type="domain" description="LysM" evidence="1">
    <location>
        <begin position="213"/>
        <end position="257"/>
    </location>
</feature>
<dbReference type="SMART" id="SM00257">
    <property type="entry name" value="LysM"/>
    <property type="match status" value="1"/>
</dbReference>